<comment type="caution">
    <text evidence="14">The sequence shown here is derived from an EMBL/GenBank/DDBJ whole genome shotgun (WGS) entry which is preliminary data.</text>
</comment>
<feature type="domain" description="Trimeric autotransporter adhesin YadA-like C-terminal membrane anchor" evidence="12">
    <location>
        <begin position="517"/>
        <end position="574"/>
    </location>
</feature>
<accession>A0ABQ6C6V6</accession>
<dbReference type="InterPro" id="IPR045584">
    <property type="entry name" value="Pilin-like"/>
</dbReference>
<feature type="domain" description="Trimeric autotransporter adhesin YadA-like stalk" evidence="13">
    <location>
        <begin position="413"/>
        <end position="445"/>
    </location>
</feature>
<evidence type="ECO:0000256" key="8">
    <source>
        <dbReference type="ARBA" id="ARBA00022927"/>
    </source>
</evidence>
<dbReference type="EMBL" id="BSPB01000015">
    <property type="protein sequence ID" value="GLS14744.1"/>
    <property type="molecule type" value="Genomic_DNA"/>
</dbReference>
<comment type="similarity">
    <text evidence="3">Belongs to the autotransporter-2 (AT-2) (TC 1.B.40) family.</text>
</comment>
<dbReference type="Proteomes" id="UP001156903">
    <property type="component" value="Unassembled WGS sequence"/>
</dbReference>
<gene>
    <name evidence="14" type="ORF">GCM10007935_21760</name>
</gene>
<evidence type="ECO:0000256" key="2">
    <source>
        <dbReference type="ARBA" id="ARBA00004442"/>
    </source>
</evidence>
<reference evidence="15" key="1">
    <citation type="journal article" date="2019" name="Int. J. Syst. Evol. Microbiol.">
        <title>The Global Catalogue of Microorganisms (GCM) 10K type strain sequencing project: providing services to taxonomists for standard genome sequencing and annotation.</title>
        <authorList>
            <consortium name="The Broad Institute Genomics Platform"/>
            <consortium name="The Broad Institute Genome Sequencing Center for Infectious Disease"/>
            <person name="Wu L."/>
            <person name="Ma J."/>
        </authorList>
    </citation>
    <scope>NUCLEOTIDE SEQUENCE [LARGE SCALE GENOMIC DNA]</scope>
    <source>
        <strain evidence="15">NBRC 109341</strain>
    </source>
</reference>
<dbReference type="Gene3D" id="6.10.250.2040">
    <property type="match status" value="1"/>
</dbReference>
<dbReference type="InterPro" id="IPR011049">
    <property type="entry name" value="Serralysin-like_metalloprot_C"/>
</dbReference>
<dbReference type="InterPro" id="IPR005594">
    <property type="entry name" value="YadA_C"/>
</dbReference>
<organism evidence="14 15">
    <name type="scientific">Hydrogenophaga electricum</name>
    <dbReference type="NCBI Taxonomy" id="1230953"/>
    <lineage>
        <taxon>Bacteria</taxon>
        <taxon>Pseudomonadati</taxon>
        <taxon>Pseudomonadota</taxon>
        <taxon>Betaproteobacteria</taxon>
        <taxon>Burkholderiales</taxon>
        <taxon>Comamonadaceae</taxon>
        <taxon>Hydrogenophaga</taxon>
    </lineage>
</organism>
<keyword evidence="9" id="KW-0472">Membrane</keyword>
<feature type="domain" description="Trimeric autotransporter adhesin YadA-like stalk" evidence="13">
    <location>
        <begin position="203"/>
        <end position="240"/>
    </location>
</feature>
<evidence type="ECO:0000259" key="13">
    <source>
        <dbReference type="Pfam" id="PF05662"/>
    </source>
</evidence>
<protein>
    <recommendedName>
        <fullName evidence="16">Trimeric autotransporter adhesin YadA-like C-terminal membrane anchor domain-containing protein</fullName>
    </recommendedName>
</protein>
<feature type="region of interest" description="Disordered" evidence="11">
    <location>
        <begin position="1"/>
        <end position="45"/>
    </location>
</feature>
<evidence type="ECO:0008006" key="16">
    <source>
        <dbReference type="Google" id="ProtNLM"/>
    </source>
</evidence>
<keyword evidence="6" id="KW-0812">Transmembrane</keyword>
<evidence type="ECO:0000256" key="1">
    <source>
        <dbReference type="ARBA" id="ARBA00004241"/>
    </source>
</evidence>
<evidence type="ECO:0000313" key="15">
    <source>
        <dbReference type="Proteomes" id="UP001156903"/>
    </source>
</evidence>
<keyword evidence="10" id="KW-0998">Cell outer membrane</keyword>
<feature type="domain" description="Trimeric autotransporter adhesin YadA-like stalk" evidence="13">
    <location>
        <begin position="309"/>
        <end position="333"/>
    </location>
</feature>
<keyword evidence="15" id="KW-1185">Reference proteome</keyword>
<keyword evidence="5" id="KW-1134">Transmembrane beta strand</keyword>
<evidence type="ECO:0000256" key="3">
    <source>
        <dbReference type="ARBA" id="ARBA00005848"/>
    </source>
</evidence>
<sequence>MAGQPAPVQKTTSLKNPDTHQEKTMNNAVSPSERRHLRAVSPTAPPPLNPWIRLGLWGIAAMTGTAWGQSGTGYIYVTDSRPSVQEATVINGSDVDAGTPNPGLPGGILIQSTAIDAGGATTAQTAAEFEGNRIVMGSRTPGGSLTSGLQIYENQTRLGLYDASGNQTRGLLVREGVPGGTDTNLLLGTTAITGALSMQNNAITDVADGVDPTDAVNKRQLDAVAAQASAGWGVSANGGAVDTIAPGQTVNVNNGTNTAVTYDAASNTLRVHVVDNPSFSGEVGANGGLNVADHLTIEAGTNVQIGNNQVHGVAAGTAATDAVNKAQLDTVADTPITFGGNTGSHETRLGETFNIVGGSTTAGSYSGNNVRTVVTGNQVQIQMADAPEFSGMVSAQGGLSVGAGSSVDMGGNRVQNVAAGTAGTDAVNVDQMQAGDAATLRAAKAHADAGDARTLRRAQAYADTGDARTLEQAQAYADTGDARTLDTSVQYTNAQIASLRKEAFAGIAQAAAMVPMAPSADGETTLNAGVASYGGQTAVGVAFARQIGRVTLNGGIGASGGKRNLVRLGAGWRF</sequence>
<evidence type="ECO:0000256" key="11">
    <source>
        <dbReference type="SAM" id="MobiDB-lite"/>
    </source>
</evidence>
<evidence type="ECO:0000256" key="4">
    <source>
        <dbReference type="ARBA" id="ARBA00022448"/>
    </source>
</evidence>
<dbReference type="SUPFAM" id="SSF101967">
    <property type="entry name" value="Adhesin YadA, collagen-binding domain"/>
    <property type="match status" value="2"/>
</dbReference>
<proteinExistence type="inferred from homology"/>
<comment type="subcellular location">
    <subcellularLocation>
        <location evidence="2">Cell outer membrane</location>
    </subcellularLocation>
    <subcellularLocation>
        <location evidence="1">Cell surface</location>
    </subcellularLocation>
</comment>
<evidence type="ECO:0000256" key="5">
    <source>
        <dbReference type="ARBA" id="ARBA00022452"/>
    </source>
</evidence>
<evidence type="ECO:0000256" key="10">
    <source>
        <dbReference type="ARBA" id="ARBA00023237"/>
    </source>
</evidence>
<keyword evidence="7" id="KW-0732">Signal</keyword>
<evidence type="ECO:0000256" key="6">
    <source>
        <dbReference type="ARBA" id="ARBA00022692"/>
    </source>
</evidence>
<dbReference type="Gene3D" id="3.30.1300.30">
    <property type="entry name" value="GSPII I/J protein-like"/>
    <property type="match status" value="1"/>
</dbReference>
<keyword evidence="4" id="KW-0813">Transport</keyword>
<evidence type="ECO:0000256" key="7">
    <source>
        <dbReference type="ARBA" id="ARBA00022729"/>
    </source>
</evidence>
<dbReference type="Gene3D" id="6.20.50.100">
    <property type="match status" value="1"/>
</dbReference>
<dbReference type="Pfam" id="PF03895">
    <property type="entry name" value="YadA_anchor"/>
    <property type="match status" value="1"/>
</dbReference>
<evidence type="ECO:0000259" key="12">
    <source>
        <dbReference type="Pfam" id="PF03895"/>
    </source>
</evidence>
<keyword evidence="8" id="KW-0653">Protein transport</keyword>
<name>A0ABQ6C6V6_9BURK</name>
<dbReference type="Pfam" id="PF05662">
    <property type="entry name" value="YadA_stalk"/>
    <property type="match status" value="3"/>
</dbReference>
<evidence type="ECO:0000313" key="14">
    <source>
        <dbReference type="EMBL" id="GLS14744.1"/>
    </source>
</evidence>
<dbReference type="InterPro" id="IPR008635">
    <property type="entry name" value="Coiled_stalk_dom"/>
</dbReference>
<dbReference type="SUPFAM" id="SSF54523">
    <property type="entry name" value="Pili subunits"/>
    <property type="match status" value="1"/>
</dbReference>
<evidence type="ECO:0000256" key="9">
    <source>
        <dbReference type="ARBA" id="ARBA00023136"/>
    </source>
</evidence>